<dbReference type="AlphaFoldDB" id="A0A6H5H384"/>
<protein>
    <submittedName>
        <fullName evidence="2">Uncharacterized protein</fullName>
    </submittedName>
</protein>
<evidence type="ECO:0000313" key="3">
    <source>
        <dbReference type="Proteomes" id="UP000479000"/>
    </source>
</evidence>
<keyword evidence="3" id="KW-1185">Reference proteome</keyword>
<feature type="region of interest" description="Disordered" evidence="1">
    <location>
        <begin position="74"/>
        <end position="113"/>
    </location>
</feature>
<evidence type="ECO:0000256" key="1">
    <source>
        <dbReference type="SAM" id="MobiDB-lite"/>
    </source>
</evidence>
<dbReference type="EMBL" id="CADCXU010023798">
    <property type="protein sequence ID" value="CAB0011180.1"/>
    <property type="molecule type" value="Genomic_DNA"/>
</dbReference>
<reference evidence="2 3" key="1">
    <citation type="submission" date="2020-02" db="EMBL/GenBank/DDBJ databases">
        <authorList>
            <person name="Ferguson B K."/>
        </authorList>
    </citation>
    <scope>NUCLEOTIDE SEQUENCE [LARGE SCALE GENOMIC DNA]</scope>
</reference>
<feature type="region of interest" description="Disordered" evidence="1">
    <location>
        <begin position="1"/>
        <end position="31"/>
    </location>
</feature>
<feature type="compositionally biased region" description="Polar residues" evidence="1">
    <location>
        <begin position="89"/>
        <end position="102"/>
    </location>
</feature>
<accession>A0A6H5H384</accession>
<gene>
    <name evidence="2" type="ORF">NTEN_LOCUS16173</name>
</gene>
<dbReference type="Proteomes" id="UP000479000">
    <property type="component" value="Unassembled WGS sequence"/>
</dbReference>
<name>A0A6H5H384_9HEMI</name>
<sequence>MAPAKSTPVASNRASTPEAPSQTSESPSQENRLLLTHSLSVRRTTLACGHSLLTSQRRRSILFALFLVSGGRSLVTETPEPRSFPEPASTRNTSRSEANSIKSVGRGEAPANT</sequence>
<proteinExistence type="predicted"/>
<organism evidence="2 3">
    <name type="scientific">Nesidiocoris tenuis</name>
    <dbReference type="NCBI Taxonomy" id="355587"/>
    <lineage>
        <taxon>Eukaryota</taxon>
        <taxon>Metazoa</taxon>
        <taxon>Ecdysozoa</taxon>
        <taxon>Arthropoda</taxon>
        <taxon>Hexapoda</taxon>
        <taxon>Insecta</taxon>
        <taxon>Pterygota</taxon>
        <taxon>Neoptera</taxon>
        <taxon>Paraneoptera</taxon>
        <taxon>Hemiptera</taxon>
        <taxon>Heteroptera</taxon>
        <taxon>Panheteroptera</taxon>
        <taxon>Cimicomorpha</taxon>
        <taxon>Miridae</taxon>
        <taxon>Dicyphina</taxon>
        <taxon>Nesidiocoris</taxon>
    </lineage>
</organism>
<evidence type="ECO:0000313" key="2">
    <source>
        <dbReference type="EMBL" id="CAB0011180.1"/>
    </source>
</evidence>
<feature type="non-terminal residue" evidence="2">
    <location>
        <position position="113"/>
    </location>
</feature>
<feature type="compositionally biased region" description="Polar residues" evidence="1">
    <location>
        <begin position="8"/>
        <end position="31"/>
    </location>
</feature>